<evidence type="ECO:0000256" key="5">
    <source>
        <dbReference type="RuleBase" id="RU003887"/>
    </source>
</evidence>
<sequence>MERLQKIMAQAGVASRRKSEEIIKEGRVEVNGEVVTQLGAKVDPSQDKIKVDGEELELEKAVYILLNKPKDVITTVDDPQGRKTVVDMIDVKQRIYPVGRLDYDTEGLLLLTNDGDVTYALTHPSHQVGKKYIATVEGTPSENALERLEAGVELADGLTAPAQADLVVEMGTQSILSLEVHEGRKHQVKRMCEKVGHPVKELKRIKVGPLNLDEELKPGEYRHLTAEEVAKLQEIVKQVKENE</sequence>
<dbReference type="InterPro" id="IPR002942">
    <property type="entry name" value="S4_RNA-bd"/>
</dbReference>
<dbReference type="SUPFAM" id="SSF55174">
    <property type="entry name" value="Alpha-L RNA-binding motif"/>
    <property type="match status" value="1"/>
</dbReference>
<evidence type="ECO:0000259" key="6">
    <source>
        <dbReference type="SMART" id="SM00363"/>
    </source>
</evidence>
<dbReference type="GO" id="GO:0005829">
    <property type="term" value="C:cytosol"/>
    <property type="evidence" value="ECO:0007669"/>
    <property type="project" value="UniProtKB-ARBA"/>
</dbReference>
<dbReference type="EC" id="5.4.99.-" evidence="5"/>
<dbReference type="eggNOG" id="COG1187">
    <property type="taxonomic scope" value="Bacteria"/>
</dbReference>
<dbReference type="Proteomes" id="UP000010880">
    <property type="component" value="Chromosome"/>
</dbReference>
<dbReference type="Gene3D" id="3.30.70.580">
    <property type="entry name" value="Pseudouridine synthase I, catalytic domain, N-terminal subdomain"/>
    <property type="match status" value="1"/>
</dbReference>
<dbReference type="GO" id="GO:0000455">
    <property type="term" value="P:enzyme-directed rRNA pseudouridine synthesis"/>
    <property type="evidence" value="ECO:0007669"/>
    <property type="project" value="UniProtKB-ARBA"/>
</dbReference>
<dbReference type="InterPro" id="IPR036986">
    <property type="entry name" value="S4_RNA-bd_sf"/>
</dbReference>
<dbReference type="InterPro" id="IPR006145">
    <property type="entry name" value="PsdUridine_synth_RsuA/RluA"/>
</dbReference>
<feature type="domain" description="RNA-binding S4" evidence="6">
    <location>
        <begin position="2"/>
        <end position="64"/>
    </location>
</feature>
<evidence type="ECO:0000256" key="2">
    <source>
        <dbReference type="ARBA" id="ARBA00022884"/>
    </source>
</evidence>
<dbReference type="GO" id="GO:0003723">
    <property type="term" value="F:RNA binding"/>
    <property type="evidence" value="ECO:0007669"/>
    <property type="project" value="UniProtKB-KW"/>
</dbReference>
<keyword evidence="2 4" id="KW-0694">RNA-binding</keyword>
<gene>
    <name evidence="7" type="ordered locus">Halha_0618</name>
</gene>
<dbReference type="STRING" id="748449.Halha_0618"/>
<dbReference type="PATRIC" id="fig|748449.3.peg.578"/>
<dbReference type="Pfam" id="PF00849">
    <property type="entry name" value="PseudoU_synth_2"/>
    <property type="match status" value="1"/>
</dbReference>
<dbReference type="SMART" id="SM00363">
    <property type="entry name" value="S4"/>
    <property type="match status" value="1"/>
</dbReference>
<accession>L0K6D7</accession>
<keyword evidence="3 5" id="KW-0413">Isomerase</keyword>
<organism evidence="7 8">
    <name type="scientific">Halobacteroides halobius (strain ATCC 35273 / DSM 5150 / MD-1)</name>
    <dbReference type="NCBI Taxonomy" id="748449"/>
    <lineage>
        <taxon>Bacteria</taxon>
        <taxon>Bacillati</taxon>
        <taxon>Bacillota</taxon>
        <taxon>Clostridia</taxon>
        <taxon>Halanaerobiales</taxon>
        <taxon>Halobacteroidaceae</taxon>
        <taxon>Halobacteroides</taxon>
    </lineage>
</organism>
<evidence type="ECO:0000256" key="4">
    <source>
        <dbReference type="PROSITE-ProRule" id="PRU00182"/>
    </source>
</evidence>
<dbReference type="PROSITE" id="PS50889">
    <property type="entry name" value="S4"/>
    <property type="match status" value="1"/>
</dbReference>
<evidence type="ECO:0000256" key="1">
    <source>
        <dbReference type="ARBA" id="ARBA00008348"/>
    </source>
</evidence>
<dbReference type="KEGG" id="hhl:Halha_0618"/>
<dbReference type="FunFam" id="3.30.70.1560:FF:000001">
    <property type="entry name" value="Pseudouridine synthase"/>
    <property type="match status" value="1"/>
</dbReference>
<dbReference type="InterPro" id="IPR042092">
    <property type="entry name" value="PsdUridine_s_RsuA/RluB/E/F_cat"/>
</dbReference>
<dbReference type="Gene3D" id="3.30.70.1560">
    <property type="entry name" value="Alpha-L RNA-binding motif"/>
    <property type="match status" value="1"/>
</dbReference>
<dbReference type="NCBIfam" id="TIGR00093">
    <property type="entry name" value="pseudouridine synthase"/>
    <property type="match status" value="1"/>
</dbReference>
<reference evidence="8" key="1">
    <citation type="submission" date="2012-02" db="EMBL/GenBank/DDBJ databases">
        <title>The complete genome of Halobacteroides halobius DSM 5150.</title>
        <authorList>
            <person name="Lucas S."/>
            <person name="Copeland A."/>
            <person name="Lapidus A."/>
            <person name="Glavina del Rio T."/>
            <person name="Dalin E."/>
            <person name="Tice H."/>
            <person name="Bruce D."/>
            <person name="Goodwin L."/>
            <person name="Pitluck S."/>
            <person name="Peters L."/>
            <person name="Mikhailova N."/>
            <person name="Gu W."/>
            <person name="Kyrpides N."/>
            <person name="Mavromatis K."/>
            <person name="Ivanova N."/>
            <person name="Brettin T."/>
            <person name="Detter J.C."/>
            <person name="Han C."/>
            <person name="Larimer F."/>
            <person name="Land M."/>
            <person name="Hauser L."/>
            <person name="Markowitz V."/>
            <person name="Cheng J.-F."/>
            <person name="Hugenholtz P."/>
            <person name="Woyke T."/>
            <person name="Wu D."/>
            <person name="Tindall B."/>
            <person name="Pomrenke H."/>
            <person name="Brambilla E."/>
            <person name="Klenk H.-P."/>
            <person name="Eisen J.A."/>
        </authorList>
    </citation>
    <scope>NUCLEOTIDE SEQUENCE [LARGE SCALE GENOMIC DNA]</scope>
    <source>
        <strain evidence="8">ATCC 35273 / DSM 5150 / MD-1</strain>
    </source>
</reference>
<comment type="similarity">
    <text evidence="1 5">Belongs to the pseudouridine synthase RsuA family.</text>
</comment>
<dbReference type="PANTHER" id="PTHR47683:SF2">
    <property type="entry name" value="RNA-BINDING S4 DOMAIN-CONTAINING PROTEIN"/>
    <property type="match status" value="1"/>
</dbReference>
<dbReference type="RefSeq" id="WP_015326317.1">
    <property type="nucleotide sequence ID" value="NC_019978.1"/>
</dbReference>
<keyword evidence="8" id="KW-1185">Reference proteome</keyword>
<dbReference type="InterPro" id="IPR020103">
    <property type="entry name" value="PsdUridine_synth_cat_dom_sf"/>
</dbReference>
<proteinExistence type="inferred from homology"/>
<dbReference type="InterPro" id="IPR000748">
    <property type="entry name" value="PsdUridine_synth_RsuA/RluB/E/F"/>
</dbReference>
<evidence type="ECO:0000313" key="7">
    <source>
        <dbReference type="EMBL" id="AGB40591.1"/>
    </source>
</evidence>
<dbReference type="OrthoDB" id="9807213at2"/>
<dbReference type="AlphaFoldDB" id="L0K6D7"/>
<protein>
    <recommendedName>
        <fullName evidence="5">Pseudouridine synthase</fullName>
        <ecNumber evidence="5">5.4.99.-</ecNumber>
    </recommendedName>
</protein>
<dbReference type="PANTHER" id="PTHR47683">
    <property type="entry name" value="PSEUDOURIDINE SYNTHASE FAMILY PROTEIN-RELATED"/>
    <property type="match status" value="1"/>
</dbReference>
<evidence type="ECO:0000313" key="8">
    <source>
        <dbReference type="Proteomes" id="UP000010880"/>
    </source>
</evidence>
<dbReference type="GO" id="GO:0120159">
    <property type="term" value="F:rRNA pseudouridine synthase activity"/>
    <property type="evidence" value="ECO:0007669"/>
    <property type="project" value="UniProtKB-ARBA"/>
</dbReference>
<dbReference type="CDD" id="cd02870">
    <property type="entry name" value="PseudoU_synth_RsuA_like"/>
    <property type="match status" value="1"/>
</dbReference>
<dbReference type="SUPFAM" id="SSF55120">
    <property type="entry name" value="Pseudouridine synthase"/>
    <property type="match status" value="1"/>
</dbReference>
<name>L0K6D7_HALHC</name>
<dbReference type="InterPro" id="IPR018496">
    <property type="entry name" value="PsdUridine_synth_RsuA/RluB_CS"/>
</dbReference>
<dbReference type="EMBL" id="CP003359">
    <property type="protein sequence ID" value="AGB40591.1"/>
    <property type="molecule type" value="Genomic_DNA"/>
</dbReference>
<dbReference type="FunFam" id="3.10.290.10:FF:000003">
    <property type="entry name" value="Pseudouridine synthase"/>
    <property type="match status" value="1"/>
</dbReference>
<dbReference type="InterPro" id="IPR050343">
    <property type="entry name" value="RsuA_PseudoU_synthase"/>
</dbReference>
<dbReference type="CDD" id="cd00165">
    <property type="entry name" value="S4"/>
    <property type="match status" value="1"/>
</dbReference>
<dbReference type="Gene3D" id="3.10.290.10">
    <property type="entry name" value="RNA-binding S4 domain"/>
    <property type="match status" value="1"/>
</dbReference>
<dbReference type="PROSITE" id="PS01149">
    <property type="entry name" value="PSI_RSU"/>
    <property type="match status" value="1"/>
</dbReference>
<dbReference type="Pfam" id="PF01479">
    <property type="entry name" value="S4"/>
    <property type="match status" value="1"/>
</dbReference>
<dbReference type="HOGENOM" id="CLU_024979_1_2_9"/>
<evidence type="ECO:0000256" key="3">
    <source>
        <dbReference type="ARBA" id="ARBA00023235"/>
    </source>
</evidence>
<dbReference type="InterPro" id="IPR020094">
    <property type="entry name" value="TruA/RsuA/RluB/E/F_N"/>
</dbReference>